<dbReference type="Gene3D" id="3.40.190.10">
    <property type="entry name" value="Periplasmic binding protein-like II"/>
    <property type="match status" value="1"/>
</dbReference>
<reference evidence="2" key="1">
    <citation type="submission" date="2014-06" db="EMBL/GenBank/DDBJ databases">
        <title>Key roles for freshwater Actinobacteria revealed by deep metagenomic sequencing.</title>
        <authorList>
            <person name="Ghai R."/>
            <person name="Mizuno C.M."/>
            <person name="Picazo A."/>
            <person name="Camacho A."/>
            <person name="Rodriguez-Valera F."/>
        </authorList>
    </citation>
    <scope>NUCLEOTIDE SEQUENCE</scope>
</reference>
<proteinExistence type="predicted"/>
<evidence type="ECO:0000259" key="1">
    <source>
        <dbReference type="Pfam" id="PF00496"/>
    </source>
</evidence>
<dbReference type="PROSITE" id="PS51257">
    <property type="entry name" value="PROKAR_LIPOPROTEIN"/>
    <property type="match status" value="1"/>
</dbReference>
<evidence type="ECO:0000313" key="2">
    <source>
        <dbReference type="EMBL" id="KGA12287.1"/>
    </source>
</evidence>
<dbReference type="Gene3D" id="3.90.76.10">
    <property type="entry name" value="Dipeptide-binding Protein, Domain 1"/>
    <property type="match status" value="1"/>
</dbReference>
<dbReference type="InterPro" id="IPR039424">
    <property type="entry name" value="SBP_5"/>
</dbReference>
<dbReference type="SUPFAM" id="SSF53850">
    <property type="entry name" value="Periplasmic binding protein-like II"/>
    <property type="match status" value="1"/>
</dbReference>
<protein>
    <recommendedName>
        <fullName evidence="1">Solute-binding protein family 5 domain-containing protein</fullName>
    </recommendedName>
</protein>
<name>A0A094PMG8_9ZZZZ</name>
<dbReference type="PANTHER" id="PTHR30290:SF65">
    <property type="entry name" value="MONOACYL PHOSPHATIDYLINOSITOL TETRAMANNOSIDE-BINDING PROTEIN LPQW-RELATED"/>
    <property type="match status" value="1"/>
</dbReference>
<dbReference type="InterPro" id="IPR000914">
    <property type="entry name" value="SBP_5_dom"/>
</dbReference>
<dbReference type="EMBL" id="JNSL01000219">
    <property type="protein sequence ID" value="KGA12287.1"/>
    <property type="molecule type" value="Genomic_DNA"/>
</dbReference>
<dbReference type="GO" id="GO:0015833">
    <property type="term" value="P:peptide transport"/>
    <property type="evidence" value="ECO:0007669"/>
    <property type="project" value="TreeGrafter"/>
</dbReference>
<feature type="domain" description="Solute-binding protein family 5" evidence="1">
    <location>
        <begin position="60"/>
        <end position="410"/>
    </location>
</feature>
<dbReference type="Pfam" id="PF00496">
    <property type="entry name" value="SBP_bac_5"/>
    <property type="match status" value="1"/>
</dbReference>
<dbReference type="GO" id="GO:1904680">
    <property type="term" value="F:peptide transmembrane transporter activity"/>
    <property type="evidence" value="ECO:0007669"/>
    <property type="project" value="TreeGrafter"/>
</dbReference>
<organism evidence="2">
    <name type="scientific">freshwater metagenome</name>
    <dbReference type="NCBI Taxonomy" id="449393"/>
    <lineage>
        <taxon>unclassified sequences</taxon>
        <taxon>metagenomes</taxon>
        <taxon>ecological metagenomes</taxon>
    </lineage>
</organism>
<sequence>MKKTNKLAKVVAGFALLSLVAAACGGSDDSGSATSDGGDYTSLDACATRTFDYTAPESASAGMKITYDIAPEAVWEDGTPITVADFAATWDASLNTPGSISTSGYDQVTAVEAGTSDKQVVVTLKSVYAPYKGLFSGLIKAAAVENTADISGDFADMIPYSGRPYKMESWSPDQIVYVPNENYWGTDKPVTPKVVMVPKADSDTEIASLKAAEVDFIYPQYYGGIEEAVGTDNISTSVQYGGDYEALYFQQKCGPFSDPIFRQAFSMSIDRDALFEQIYIPISASAKLLDCGPIVPGTYCNGDEFAGGFDAEGAAKLMEDNGWEKNAEGLWSKDGAESPKIRWVINTGNTRRESTQAYLIPLLQAAGFNVVADNCDAACYFQTRLPALDYDLAMYISTAPPDPAYLTSSFACDLIPSEANGNIGQNSTGWCNAEASDLLHKSDVEVDPAVRAENIKSALKLMAADHIMLPLFQFPKSGFWRTDKVGGPVDGELNNYTAFINFHQWTDVDGDGKIVIGAEQWPECLNPITECANSSWMVWTTAFPVSPGAYATTNDGNYVVTNLLTGEATVEVL</sequence>
<dbReference type="AlphaFoldDB" id="A0A094PMG8"/>
<comment type="caution">
    <text evidence="2">The sequence shown here is derived from an EMBL/GenBank/DDBJ whole genome shotgun (WGS) entry which is preliminary data.</text>
</comment>
<accession>A0A094PMG8</accession>
<gene>
    <name evidence="2" type="ORF">GM51_21690</name>
</gene>
<dbReference type="PANTHER" id="PTHR30290">
    <property type="entry name" value="PERIPLASMIC BINDING COMPONENT OF ABC TRANSPORTER"/>
    <property type="match status" value="1"/>
</dbReference>
<dbReference type="Gene3D" id="3.10.105.10">
    <property type="entry name" value="Dipeptide-binding Protein, Domain 3"/>
    <property type="match status" value="1"/>
</dbReference>